<sequence length="350" mass="38033">MPPLRCLFSRGLSRSPHTGINRWKYMGALHHYSTTQNADSKGIGNGEGDVAPRTNHKLPPHMMAESAILAGLGFGGAGVAIGAYAMGGAVPVGVLLASIPPMALGTVYMPRTADGLQARVLMTSSACIPIGMATSSLLELAAWPALGSVAMIFGPAMAAGYSVFHLSQSQDTDPELISTPTFPFSQALHTIGLWNASTPWAHKQFRDTFKLYFWYSCLGAIPVACNLYGGWSVMLGCLLLWQYCIKISSASMAVGFFLSKTDDMIPLEHKGKFLWLTPQAVKWSRWLLDNSAVHAMWILAFYGFLPAASFYAWFKWTHGVHSSPFDVEDKDGGSIYEGQRAFWLGDAPLK</sequence>
<name>A0A7S1NL08_9EUGL</name>
<dbReference type="EMBL" id="HBGA01094865">
    <property type="protein sequence ID" value="CAD9024319.1"/>
    <property type="molecule type" value="Transcribed_RNA"/>
</dbReference>
<keyword evidence="1" id="KW-0812">Transmembrane</keyword>
<organism evidence="2">
    <name type="scientific">Eutreptiella gymnastica</name>
    <dbReference type="NCBI Taxonomy" id="73025"/>
    <lineage>
        <taxon>Eukaryota</taxon>
        <taxon>Discoba</taxon>
        <taxon>Euglenozoa</taxon>
        <taxon>Euglenida</taxon>
        <taxon>Spirocuta</taxon>
        <taxon>Euglenophyceae</taxon>
        <taxon>Eutreptiales</taxon>
        <taxon>Eutreptiaceae</taxon>
        <taxon>Eutreptiella</taxon>
    </lineage>
</organism>
<feature type="transmembrane region" description="Helical" evidence="1">
    <location>
        <begin position="144"/>
        <end position="164"/>
    </location>
</feature>
<feature type="transmembrane region" description="Helical" evidence="1">
    <location>
        <begin position="212"/>
        <end position="234"/>
    </location>
</feature>
<keyword evidence="1" id="KW-0472">Membrane</keyword>
<accession>A0A7S1NL08</accession>
<feature type="transmembrane region" description="Helical" evidence="1">
    <location>
        <begin position="292"/>
        <end position="314"/>
    </location>
</feature>
<feature type="transmembrane region" description="Helical" evidence="1">
    <location>
        <begin position="67"/>
        <end position="86"/>
    </location>
</feature>
<reference evidence="2" key="1">
    <citation type="submission" date="2021-01" db="EMBL/GenBank/DDBJ databases">
        <authorList>
            <person name="Corre E."/>
            <person name="Pelletier E."/>
            <person name="Niang G."/>
            <person name="Scheremetjew M."/>
            <person name="Finn R."/>
            <person name="Kale V."/>
            <person name="Holt S."/>
            <person name="Cochrane G."/>
            <person name="Meng A."/>
            <person name="Brown T."/>
            <person name="Cohen L."/>
        </authorList>
    </citation>
    <scope>NUCLEOTIDE SEQUENCE</scope>
    <source>
        <strain evidence="2">NIES-381</strain>
    </source>
</reference>
<dbReference type="AlphaFoldDB" id="A0A7S1NL08"/>
<protein>
    <submittedName>
        <fullName evidence="2">Uncharacterized protein</fullName>
    </submittedName>
</protein>
<evidence type="ECO:0000313" key="2">
    <source>
        <dbReference type="EMBL" id="CAD9024319.1"/>
    </source>
</evidence>
<keyword evidence="1" id="KW-1133">Transmembrane helix</keyword>
<gene>
    <name evidence="2" type="ORF">EGYM00392_LOCUS35444</name>
</gene>
<evidence type="ECO:0000256" key="1">
    <source>
        <dbReference type="SAM" id="Phobius"/>
    </source>
</evidence>
<proteinExistence type="predicted"/>